<evidence type="ECO:0000256" key="5">
    <source>
        <dbReference type="ARBA" id="ARBA00022679"/>
    </source>
</evidence>
<evidence type="ECO:0000256" key="4">
    <source>
        <dbReference type="ARBA" id="ARBA00022448"/>
    </source>
</evidence>
<evidence type="ECO:0000256" key="1">
    <source>
        <dbReference type="ARBA" id="ARBA00004623"/>
    </source>
</evidence>
<dbReference type="Proteomes" id="UP000501346">
    <property type="component" value="Chromosome ScXII"/>
</dbReference>
<keyword evidence="9 12" id="KW-0472">Membrane</keyword>
<evidence type="ECO:0000256" key="13">
    <source>
        <dbReference type="PIRSR" id="PIRSR007802-1"/>
    </source>
</evidence>
<dbReference type="OrthoDB" id="4031501at2759"/>
<organism evidence="14 15">
    <name type="scientific">Saccharomyces pastorianus</name>
    <name type="common">Lager yeast</name>
    <name type="synonym">Saccharomyces cerevisiae x Saccharomyces eubayanus</name>
    <dbReference type="NCBI Taxonomy" id="27292"/>
    <lineage>
        <taxon>Eukaryota</taxon>
        <taxon>Fungi</taxon>
        <taxon>Dikarya</taxon>
        <taxon>Ascomycota</taxon>
        <taxon>Saccharomycotina</taxon>
        <taxon>Saccharomycetes</taxon>
        <taxon>Saccharomycetales</taxon>
        <taxon>Saccharomycetaceae</taxon>
        <taxon>Saccharomyces</taxon>
    </lineage>
</organism>
<gene>
    <name evidence="14" type="primary">ATG10_1</name>
    <name evidence="14" type="ORF">GRS66_003299</name>
</gene>
<dbReference type="PIRSF" id="PIRSF007802">
    <property type="entry name" value="Autophagy-rel_ATG10"/>
    <property type="match status" value="1"/>
</dbReference>
<dbReference type="GO" id="GO:0015031">
    <property type="term" value="P:protein transport"/>
    <property type="evidence" value="ECO:0007669"/>
    <property type="project" value="UniProtKB-UniRule"/>
</dbReference>
<dbReference type="GO" id="GO:0034045">
    <property type="term" value="C:phagophore assembly site membrane"/>
    <property type="evidence" value="ECO:0007669"/>
    <property type="project" value="UniProtKB-SubCell"/>
</dbReference>
<evidence type="ECO:0000256" key="9">
    <source>
        <dbReference type="ARBA" id="ARBA00023136"/>
    </source>
</evidence>
<evidence type="ECO:0000256" key="2">
    <source>
        <dbReference type="ARBA" id="ARBA00005696"/>
    </source>
</evidence>
<feature type="active site" description="Glycyl thioester intermediate" evidence="13">
    <location>
        <position position="133"/>
    </location>
</feature>
<keyword evidence="6 12" id="KW-0833">Ubl conjugation pathway</keyword>
<dbReference type="InterPro" id="IPR007135">
    <property type="entry name" value="Atg3/Atg10"/>
</dbReference>
<dbReference type="Gene3D" id="3.30.1460.50">
    <property type="match status" value="1"/>
</dbReference>
<evidence type="ECO:0000256" key="8">
    <source>
        <dbReference type="ARBA" id="ARBA00023006"/>
    </source>
</evidence>
<evidence type="ECO:0000256" key="11">
    <source>
        <dbReference type="ARBA" id="ARBA00029833"/>
    </source>
</evidence>
<protein>
    <recommendedName>
        <fullName evidence="3 12">Ubiquitin-like-conjugating enzyme ATG10</fullName>
        <ecNumber evidence="12">2.3.2.-</ecNumber>
    </recommendedName>
    <alternativeName>
        <fullName evidence="11 12">Autophagy-related protein 10</fullName>
    </alternativeName>
</protein>
<comment type="function">
    <text evidence="10 12">E2-like enzyme required for the cytoplasm to vacuole transport (Cvt), autophagy and nucleophagy. Acts as an E2-like enzyme that catalyzes the conjugation of ATG12 to ATG5. ATG12 conjugation to ATG5 is required for proper localization of ATG8 to the preautophagosomal structure (PAS). Likely serves as an ATG5-recognition molecule.</text>
</comment>
<dbReference type="AlphaFoldDB" id="A0A6C1DXH7"/>
<name>A0A6C1DXH7_SACPS</name>
<dbReference type="EMBL" id="CP048993">
    <property type="protein sequence ID" value="QID80944.1"/>
    <property type="molecule type" value="Genomic_DNA"/>
</dbReference>
<keyword evidence="7 12" id="KW-0653">Protein transport</keyword>
<evidence type="ECO:0000313" key="15">
    <source>
        <dbReference type="Proteomes" id="UP000501346"/>
    </source>
</evidence>
<evidence type="ECO:0000256" key="10">
    <source>
        <dbReference type="ARBA" id="ARBA00025309"/>
    </source>
</evidence>
<comment type="similarity">
    <text evidence="2 12">Belongs to the ATG10 family.</text>
</comment>
<keyword evidence="8 12" id="KW-0072">Autophagy</keyword>
<evidence type="ECO:0000256" key="7">
    <source>
        <dbReference type="ARBA" id="ARBA00022927"/>
    </source>
</evidence>
<keyword evidence="15" id="KW-1185">Reference proteome</keyword>
<evidence type="ECO:0000256" key="3">
    <source>
        <dbReference type="ARBA" id="ARBA00021099"/>
    </source>
</evidence>
<dbReference type="GO" id="GO:0019777">
    <property type="term" value="F:Atg12 transferase activity"/>
    <property type="evidence" value="ECO:0007669"/>
    <property type="project" value="UniProtKB-UniRule"/>
</dbReference>
<dbReference type="GO" id="GO:0006914">
    <property type="term" value="P:autophagy"/>
    <property type="evidence" value="ECO:0007669"/>
    <property type="project" value="UniProtKB-KW"/>
</dbReference>
<evidence type="ECO:0000313" key="14">
    <source>
        <dbReference type="EMBL" id="QID80944.1"/>
    </source>
</evidence>
<comment type="subcellular location">
    <subcellularLocation>
        <location evidence="1">Preautophagosomal structure membrane</location>
        <topology evidence="1">Peripheral membrane protein</topology>
    </subcellularLocation>
</comment>
<proteinExistence type="inferred from homology"/>
<sequence>MIPYQEWHSQLQSLYDSQIFHNWALCQDVHLNDEKDGLLLRLIPTRQLQKNTERIENKLPSHIELYLTYSKVYNEPLLLLRIWEEKSIDGIPMTKLMLPTDIESLLDVQGKFQLGLDTITNLEGSVWYSFHPCDTSCIVGDQAEFMSTYLRRWVSIFIFSWLGYEDS</sequence>
<dbReference type="Pfam" id="PF03987">
    <property type="entry name" value="Autophagy_act_C"/>
    <property type="match status" value="1"/>
</dbReference>
<evidence type="ECO:0000256" key="12">
    <source>
        <dbReference type="PIRNR" id="PIRNR007802"/>
    </source>
</evidence>
<reference evidence="14 15" key="1">
    <citation type="journal article" date="2019" name="BMC Genomics">
        <title>Chromosome level assembly and comparative genome analysis confirm lager-brewing yeasts originated from a single hybridization.</title>
        <authorList>
            <person name="Salazar A.N."/>
            <person name="Gorter de Vries A.R."/>
            <person name="van den Broek M."/>
            <person name="Brouwers N."/>
            <person name="de la Torre Cortes P."/>
            <person name="Kuijpers N.G.A."/>
            <person name="Daran J.G."/>
            <person name="Abeel T."/>
        </authorList>
    </citation>
    <scope>NUCLEOTIDE SEQUENCE [LARGE SCALE GENOMIC DNA]</scope>
    <source>
        <strain evidence="14 15">CBS 1483</strain>
    </source>
</reference>
<comment type="subunit">
    <text evidence="12">Forms homooligomers.</text>
</comment>
<keyword evidence="4 12" id="KW-0813">Transport</keyword>
<accession>A0A6C1DXH7</accession>
<dbReference type="InterPro" id="IPR016524">
    <property type="entry name" value="Atg10"/>
</dbReference>
<evidence type="ECO:0000256" key="6">
    <source>
        <dbReference type="ARBA" id="ARBA00022786"/>
    </source>
</evidence>
<dbReference type="EC" id="2.3.2.-" evidence="12"/>
<keyword evidence="5" id="KW-0808">Transferase</keyword>